<dbReference type="KEGG" id="ptq:P700755_001858"/>
<organism evidence="1 2">
    <name type="scientific">Psychroflexus torquis (strain ATCC 700755 / CIP 106069 / ACAM 623)</name>
    <dbReference type="NCBI Taxonomy" id="313595"/>
    <lineage>
        <taxon>Bacteria</taxon>
        <taxon>Pseudomonadati</taxon>
        <taxon>Bacteroidota</taxon>
        <taxon>Flavobacteriia</taxon>
        <taxon>Flavobacteriales</taxon>
        <taxon>Flavobacteriaceae</taxon>
        <taxon>Psychroflexus</taxon>
    </lineage>
</organism>
<evidence type="ECO:0000313" key="1">
    <source>
        <dbReference type="EMBL" id="AFU68687.1"/>
    </source>
</evidence>
<accession>K4IDM2</accession>
<reference evidence="1" key="2">
    <citation type="submission" date="2012-09" db="EMBL/GenBank/DDBJ databases">
        <title>The complete sequence of Psychroflexus torquis an extreme psychrophile from sea-ice that is stimulated by light.</title>
        <authorList>
            <person name="Feng S."/>
            <person name="Powell S.M."/>
            <person name="Bowman J.P."/>
        </authorList>
    </citation>
    <scope>NUCLEOTIDE SEQUENCE [LARGE SCALE GENOMIC DNA]</scope>
    <source>
        <strain evidence="1">ATCC 700755</strain>
    </source>
</reference>
<evidence type="ECO:0000313" key="2">
    <source>
        <dbReference type="Proteomes" id="UP000008514"/>
    </source>
</evidence>
<keyword evidence="2" id="KW-1185">Reference proteome</keyword>
<dbReference type="Proteomes" id="UP000008514">
    <property type="component" value="Chromosome"/>
</dbReference>
<protein>
    <submittedName>
        <fullName evidence="1">Uncharacterized protein</fullName>
    </submittedName>
</protein>
<proteinExistence type="predicted"/>
<reference evidence="1" key="1">
    <citation type="submission" date="2006-03" db="EMBL/GenBank/DDBJ databases">
        <authorList>
            <person name="Bowman J."/>
            <person name="Ferriera S."/>
            <person name="Johnson J."/>
            <person name="Kravitz S."/>
            <person name="Halpern A."/>
            <person name="Remington K."/>
            <person name="Beeson K."/>
            <person name="Tran B."/>
            <person name="Rogers Y.-H."/>
            <person name="Friedman R."/>
            <person name="Venter J.C."/>
        </authorList>
    </citation>
    <scope>NUCLEOTIDE SEQUENCE [LARGE SCALE GENOMIC DNA]</scope>
    <source>
        <strain evidence="1">ATCC 700755</strain>
    </source>
</reference>
<gene>
    <name evidence="1" type="ordered locus">P700755_001858</name>
</gene>
<sequence>MKSRFKILTVDLDCLININYKFLDYPYLHYCSSEKDYCLAPFEDINKRDDYSDQLAPLVFCPKSEIIASLNTLKKYLINGLYLFERDPIWKMECLITPAQIIIEIQNLINHLTNNNQKRLATLVEYEY</sequence>
<dbReference type="AlphaFoldDB" id="K4IDM2"/>
<dbReference type="HOGENOM" id="CLU_1957737_0_0_10"/>
<name>K4IDM2_PSYTT</name>
<dbReference type="EMBL" id="CP003879">
    <property type="protein sequence ID" value="AFU68687.1"/>
    <property type="molecule type" value="Genomic_DNA"/>
</dbReference>